<gene>
    <name evidence="1" type="ORF">OVA965_LOCUS638</name>
    <name evidence="2" type="ORF">TMI583_LOCUS638</name>
</gene>
<name>A0A8S2CKK8_9BILA</name>
<evidence type="ECO:0000313" key="3">
    <source>
        <dbReference type="Proteomes" id="UP000677228"/>
    </source>
</evidence>
<dbReference type="Proteomes" id="UP000677228">
    <property type="component" value="Unassembled WGS sequence"/>
</dbReference>
<protein>
    <submittedName>
        <fullName evidence="1">Uncharacterized protein</fullName>
    </submittedName>
</protein>
<organism evidence="1 3">
    <name type="scientific">Didymodactylos carnosus</name>
    <dbReference type="NCBI Taxonomy" id="1234261"/>
    <lineage>
        <taxon>Eukaryota</taxon>
        <taxon>Metazoa</taxon>
        <taxon>Spiralia</taxon>
        <taxon>Gnathifera</taxon>
        <taxon>Rotifera</taxon>
        <taxon>Eurotatoria</taxon>
        <taxon>Bdelloidea</taxon>
        <taxon>Philodinida</taxon>
        <taxon>Philodinidae</taxon>
        <taxon>Didymodactylos</taxon>
    </lineage>
</organism>
<dbReference type="AlphaFoldDB" id="A0A8S2CKK8"/>
<comment type="caution">
    <text evidence="1">The sequence shown here is derived from an EMBL/GenBank/DDBJ whole genome shotgun (WGS) entry which is preliminary data.</text>
</comment>
<evidence type="ECO:0000313" key="2">
    <source>
        <dbReference type="EMBL" id="CAF3503342.1"/>
    </source>
</evidence>
<proteinExistence type="predicted"/>
<accession>A0A8S2CKK8</accession>
<evidence type="ECO:0000313" key="1">
    <source>
        <dbReference type="EMBL" id="CAF0728749.1"/>
    </source>
</evidence>
<reference evidence="1" key="1">
    <citation type="submission" date="2021-02" db="EMBL/GenBank/DDBJ databases">
        <authorList>
            <person name="Nowell W R."/>
        </authorList>
    </citation>
    <scope>NUCLEOTIDE SEQUENCE</scope>
</reference>
<dbReference type="EMBL" id="CAJNOK010000094">
    <property type="protein sequence ID" value="CAF0728749.1"/>
    <property type="molecule type" value="Genomic_DNA"/>
</dbReference>
<sequence>MLPTKMHQKLKDTLLSTRKSIPSIADRRMEALHCRVRVDFSALRSHLKKHKTTIDNICEQCSTNSVEDSKHYFLEYPAYDQQRSKLLETLEDNVTVADVGTLLLCGNTADKNKIVVIYQAACLYILDTERFS</sequence>
<dbReference type="Proteomes" id="UP000682733">
    <property type="component" value="Unassembled WGS sequence"/>
</dbReference>
<dbReference type="EMBL" id="CAJOBA010000094">
    <property type="protein sequence ID" value="CAF3503342.1"/>
    <property type="molecule type" value="Genomic_DNA"/>
</dbReference>